<dbReference type="InterPro" id="IPR012132">
    <property type="entry name" value="GMC_OxRdtase"/>
</dbReference>
<evidence type="ECO:0000259" key="6">
    <source>
        <dbReference type="PROSITE" id="PS00624"/>
    </source>
</evidence>
<feature type="domain" description="Glucose-methanol-choline oxidoreductase N-terminal" evidence="6">
    <location>
        <begin position="259"/>
        <end position="273"/>
    </location>
</feature>
<evidence type="ECO:0000313" key="7">
    <source>
        <dbReference type="EMBL" id="MBB4022860.1"/>
    </source>
</evidence>
<keyword evidence="4 5" id="KW-0274">FAD</keyword>
<evidence type="ECO:0000256" key="5">
    <source>
        <dbReference type="PIRSR" id="PIRSR000137-2"/>
    </source>
</evidence>
<dbReference type="InterPro" id="IPR036188">
    <property type="entry name" value="FAD/NAD-bd_sf"/>
</dbReference>
<evidence type="ECO:0000256" key="4">
    <source>
        <dbReference type="ARBA" id="ARBA00022827"/>
    </source>
</evidence>
<organism evidence="7 8">
    <name type="scientific">Actibacterium naphthalenivorans</name>
    <dbReference type="NCBI Taxonomy" id="1614693"/>
    <lineage>
        <taxon>Bacteria</taxon>
        <taxon>Pseudomonadati</taxon>
        <taxon>Pseudomonadota</taxon>
        <taxon>Alphaproteobacteria</taxon>
        <taxon>Rhodobacterales</taxon>
        <taxon>Roseobacteraceae</taxon>
        <taxon>Actibacterium</taxon>
    </lineage>
</organism>
<dbReference type="EMBL" id="JACIEQ010000003">
    <property type="protein sequence ID" value="MBB4022860.1"/>
    <property type="molecule type" value="Genomic_DNA"/>
</dbReference>
<keyword evidence="8" id="KW-1185">Reference proteome</keyword>
<dbReference type="Gene3D" id="3.50.50.60">
    <property type="entry name" value="FAD/NAD(P)-binding domain"/>
    <property type="match status" value="1"/>
</dbReference>
<dbReference type="PANTHER" id="PTHR11552:SF147">
    <property type="entry name" value="CHOLINE DEHYDROGENASE, MITOCHONDRIAL"/>
    <property type="match status" value="1"/>
</dbReference>
<proteinExistence type="inferred from homology"/>
<comment type="caution">
    <text evidence="7">The sequence shown here is derived from an EMBL/GenBank/DDBJ whole genome shotgun (WGS) entry which is preliminary data.</text>
</comment>
<comment type="cofactor">
    <cofactor evidence="1 5">
        <name>FAD</name>
        <dbReference type="ChEBI" id="CHEBI:57692"/>
    </cofactor>
</comment>
<name>A0A840CCG0_9RHOB</name>
<dbReference type="PROSITE" id="PS51257">
    <property type="entry name" value="PROKAR_LIPOPROTEIN"/>
    <property type="match status" value="1"/>
</dbReference>
<dbReference type="Gene3D" id="3.30.560.10">
    <property type="entry name" value="Glucose Oxidase, domain 3"/>
    <property type="match status" value="1"/>
</dbReference>
<dbReference type="PIRSF" id="PIRSF000137">
    <property type="entry name" value="Alcohol_oxidase"/>
    <property type="match status" value="1"/>
</dbReference>
<evidence type="ECO:0000256" key="2">
    <source>
        <dbReference type="ARBA" id="ARBA00010790"/>
    </source>
</evidence>
<feature type="binding site" evidence="5">
    <location>
        <position position="225"/>
    </location>
    <ligand>
        <name>FAD</name>
        <dbReference type="ChEBI" id="CHEBI:57692"/>
    </ligand>
</feature>
<accession>A0A840CCG0</accession>
<keyword evidence="3" id="KW-0285">Flavoprotein</keyword>
<dbReference type="SUPFAM" id="SSF51905">
    <property type="entry name" value="FAD/NAD(P)-binding domain"/>
    <property type="match status" value="1"/>
</dbReference>
<sequence length="520" mass="55631">MRRDGGRLTDILVLGAGSAGCILAARLSADPACHVTLVEAGTKATDPDIARPEMWPFLQGRAYDWDFTTTPQPGTAGRIHHWARGKALGGSSNLHAMFHVRGHPADYDDWVAASGSAGWSYDALLPHFRATEAWSSGADDLHGGSGPMPILLPDEQTHPLVRDFMRGWGALGMPRLRDHCGRELIGTAPNALMIRDGKRVSVADAWLTPEVLARPNLTVLDGAQVHRLRIEGRRVAGAEVTRAGASLLLEAGRVILSLGTIGSPLLLMRSGLGDPELLRAAGVPCRFKRPEIGRNLQDHLLGAGNLYRARKPVAPSRLQISESLSYQAADPARITGRPEIVVGCVVAPTAAEGFAAPPPGEGFTLLFGVTNPTSRGQLHITGPEIGAPPMIDPAYLQTEHDRRLFRVALRRAREIGHSPALADWIAAEVLPGPKVQEDAALDAFIARAAITHHHPVATCRMGKDDAAVVDADLAMRGLDNLWIVDASVIPSITAGPIHAAVMAIAEKFADRYIRSSRAAR</sequence>
<dbReference type="GO" id="GO:0016614">
    <property type="term" value="F:oxidoreductase activity, acting on CH-OH group of donors"/>
    <property type="evidence" value="ECO:0007669"/>
    <property type="project" value="InterPro"/>
</dbReference>
<dbReference type="SUPFAM" id="SSF54373">
    <property type="entry name" value="FAD-linked reductases, C-terminal domain"/>
    <property type="match status" value="1"/>
</dbReference>
<evidence type="ECO:0000256" key="3">
    <source>
        <dbReference type="ARBA" id="ARBA00022630"/>
    </source>
</evidence>
<evidence type="ECO:0000256" key="1">
    <source>
        <dbReference type="ARBA" id="ARBA00001974"/>
    </source>
</evidence>
<comment type="similarity">
    <text evidence="2">Belongs to the GMC oxidoreductase family.</text>
</comment>
<dbReference type="Pfam" id="PF05199">
    <property type="entry name" value="GMC_oxred_C"/>
    <property type="match status" value="1"/>
</dbReference>
<dbReference type="PROSITE" id="PS00624">
    <property type="entry name" value="GMC_OXRED_2"/>
    <property type="match status" value="1"/>
</dbReference>
<protein>
    <submittedName>
        <fullName evidence="7">Choline dehydrogenase-like flavoprotein</fullName>
    </submittedName>
</protein>
<dbReference type="AlphaFoldDB" id="A0A840CCG0"/>
<dbReference type="Proteomes" id="UP000585681">
    <property type="component" value="Unassembled WGS sequence"/>
</dbReference>
<dbReference type="GO" id="GO:0050660">
    <property type="term" value="F:flavin adenine dinucleotide binding"/>
    <property type="evidence" value="ECO:0007669"/>
    <property type="project" value="InterPro"/>
</dbReference>
<dbReference type="PANTHER" id="PTHR11552">
    <property type="entry name" value="GLUCOSE-METHANOL-CHOLINE GMC OXIDOREDUCTASE"/>
    <property type="match status" value="1"/>
</dbReference>
<dbReference type="Pfam" id="PF00732">
    <property type="entry name" value="GMC_oxred_N"/>
    <property type="match status" value="1"/>
</dbReference>
<dbReference type="InterPro" id="IPR000172">
    <property type="entry name" value="GMC_OxRdtase_N"/>
</dbReference>
<gene>
    <name evidence="7" type="ORF">GGR17_002679</name>
</gene>
<evidence type="ECO:0000313" key="8">
    <source>
        <dbReference type="Proteomes" id="UP000585681"/>
    </source>
</evidence>
<dbReference type="InterPro" id="IPR007867">
    <property type="entry name" value="GMC_OxRtase_C"/>
</dbReference>
<reference evidence="7" key="1">
    <citation type="submission" date="2020-08" db="EMBL/GenBank/DDBJ databases">
        <title>Genomic Encyclopedia of Type Strains, Phase IV (KMG-IV): sequencing the most valuable type-strain genomes for metagenomic binning, comparative biology and taxonomic classification.</title>
        <authorList>
            <person name="Goeker M."/>
        </authorList>
    </citation>
    <scope>NUCLEOTIDE SEQUENCE [LARGE SCALE GENOMIC DNA]</scope>
    <source>
        <strain evidence="7">DSM 105040</strain>
    </source>
</reference>